<protein>
    <submittedName>
        <fullName evidence="1">Uncharacterized protein</fullName>
    </submittedName>
</protein>
<accession>A0A8S5M378</accession>
<proteinExistence type="predicted"/>
<organism evidence="1">
    <name type="scientific">Siphoviridae sp. ctqpo8</name>
    <dbReference type="NCBI Taxonomy" id="2826469"/>
    <lineage>
        <taxon>Viruses</taxon>
        <taxon>Duplodnaviria</taxon>
        <taxon>Heunggongvirae</taxon>
        <taxon>Uroviricota</taxon>
        <taxon>Caudoviricetes</taxon>
    </lineage>
</organism>
<name>A0A8S5M378_9CAUD</name>
<evidence type="ECO:0000313" key="1">
    <source>
        <dbReference type="EMBL" id="DAD76535.1"/>
    </source>
</evidence>
<sequence>MVVGLISWIFKLVNIKISTYMIFPFGIEKEAEIYCTSAKVALKSQEKSIGPQIADMANNLIVNGVVDFPYSTILQFMVTWTEQAVRANGWNIQDEDGVSWWIGLYAQSYIRAMNNNEHSFDEIFKAVFVKYFELR</sequence>
<reference evidence="1" key="1">
    <citation type="journal article" date="2021" name="Proc. Natl. Acad. Sci. U.S.A.">
        <title>A Catalog of Tens of Thousands of Viruses from Human Metagenomes Reveals Hidden Associations with Chronic Diseases.</title>
        <authorList>
            <person name="Tisza M.J."/>
            <person name="Buck C.B."/>
        </authorList>
    </citation>
    <scope>NUCLEOTIDE SEQUENCE</scope>
    <source>
        <strain evidence="1">Ctqpo8</strain>
    </source>
</reference>
<dbReference type="EMBL" id="BK014804">
    <property type="protein sequence ID" value="DAD76535.1"/>
    <property type="molecule type" value="Genomic_DNA"/>
</dbReference>